<dbReference type="Proteomes" id="UP001144323">
    <property type="component" value="Unassembled WGS sequence"/>
</dbReference>
<proteinExistence type="predicted"/>
<evidence type="ECO:0000313" key="2">
    <source>
        <dbReference type="Proteomes" id="UP001144323"/>
    </source>
</evidence>
<organism evidence="1 2">
    <name type="scientific">Methylocystis echinoides</name>
    <dbReference type="NCBI Taxonomy" id="29468"/>
    <lineage>
        <taxon>Bacteria</taxon>
        <taxon>Pseudomonadati</taxon>
        <taxon>Pseudomonadota</taxon>
        <taxon>Alphaproteobacteria</taxon>
        <taxon>Hyphomicrobiales</taxon>
        <taxon>Methylocystaceae</taxon>
        <taxon>Methylocystis</taxon>
    </lineage>
</organism>
<accession>A0A9W6GWZ5</accession>
<dbReference type="AlphaFoldDB" id="A0A9W6GWZ5"/>
<evidence type="ECO:0000313" key="1">
    <source>
        <dbReference type="EMBL" id="GLI94420.1"/>
    </source>
</evidence>
<gene>
    <name evidence="1" type="ORF">LMG27198_34120</name>
</gene>
<reference evidence="1" key="1">
    <citation type="journal article" date="2023" name="Int. J. Syst. Evol. Microbiol.">
        <title>Methylocystis iwaonis sp. nov., a type II methane-oxidizing bacterium from surface soil of a rice paddy field in Japan, and emended description of the genus Methylocystis (ex Whittenbury et al. 1970) Bowman et al. 1993.</title>
        <authorList>
            <person name="Kaise H."/>
            <person name="Sawadogo J.B."/>
            <person name="Alam M.S."/>
            <person name="Ueno C."/>
            <person name="Dianou D."/>
            <person name="Shinjo R."/>
            <person name="Asakawa S."/>
        </authorList>
    </citation>
    <scope>NUCLEOTIDE SEQUENCE</scope>
    <source>
        <strain evidence="1">LMG27198</strain>
    </source>
</reference>
<keyword evidence="2" id="KW-1185">Reference proteome</keyword>
<dbReference type="EMBL" id="BSEC01000001">
    <property type="protein sequence ID" value="GLI94420.1"/>
    <property type="molecule type" value="Genomic_DNA"/>
</dbReference>
<protein>
    <submittedName>
        <fullName evidence="1">Uncharacterized protein</fullName>
    </submittedName>
</protein>
<comment type="caution">
    <text evidence="1">The sequence shown here is derived from an EMBL/GenBank/DDBJ whole genome shotgun (WGS) entry which is preliminary data.</text>
</comment>
<sequence length="86" mass="9199">MPGAGKIGCPQIDRVFFAVSEDIDLDPRPFAGVYRTTVRSKIEGNLDETSVVFETYVPTQPNGSPSSDKLAGHYCLGDAAHNGVSK</sequence>
<name>A0A9W6GWZ5_9HYPH</name>